<protein>
    <submittedName>
        <fullName evidence="1">GrpB family protein</fullName>
    </submittedName>
</protein>
<sequence>MAVEIAVAVGELAPVEIKPYDRVWSERFAVCAELVRAALGGYAVRVDHIGSTAVPGLLGRPHLDIQVSVAEPEAEEEYRAALEDLGFALWVREADRRVFVAPQGALSVRAPKCEVHIYVCRSGGVLEYDQLLLVQYLASHPERRDQYADLKRRLARQCRNDPEAYAEGKRAFLRETVRMAHRAYLDLRALPDVC</sequence>
<dbReference type="InterPro" id="IPR043519">
    <property type="entry name" value="NT_sf"/>
</dbReference>
<accession>A0A8J8BD12</accession>
<organism evidence="1 2">
    <name type="scientific">Actinocrinis puniceicyclus</name>
    <dbReference type="NCBI Taxonomy" id="977794"/>
    <lineage>
        <taxon>Bacteria</taxon>
        <taxon>Bacillati</taxon>
        <taxon>Actinomycetota</taxon>
        <taxon>Actinomycetes</taxon>
        <taxon>Catenulisporales</taxon>
        <taxon>Actinospicaceae</taxon>
        <taxon>Actinocrinis</taxon>
    </lineage>
</organism>
<gene>
    <name evidence="1" type="ORF">KGA66_11295</name>
</gene>
<dbReference type="Pfam" id="PF04229">
    <property type="entry name" value="GrpB"/>
    <property type="match status" value="1"/>
</dbReference>
<proteinExistence type="predicted"/>
<dbReference type="RefSeq" id="WP_211467518.1">
    <property type="nucleotide sequence ID" value="NZ_JAGSXH010000031.1"/>
</dbReference>
<dbReference type="AlphaFoldDB" id="A0A8J8BD12"/>
<dbReference type="Proteomes" id="UP000677913">
    <property type="component" value="Unassembled WGS sequence"/>
</dbReference>
<evidence type="ECO:0000313" key="1">
    <source>
        <dbReference type="EMBL" id="MBS2963636.1"/>
    </source>
</evidence>
<reference evidence="1" key="1">
    <citation type="submission" date="2021-04" db="EMBL/GenBank/DDBJ databases">
        <title>Genome based classification of Actinospica acidithermotolerans sp. nov., an actinobacterium isolated from an Indonesian hot spring.</title>
        <authorList>
            <person name="Kusuma A.B."/>
            <person name="Putra K.E."/>
            <person name="Nafisah S."/>
            <person name="Loh J."/>
            <person name="Nouioui I."/>
            <person name="Goodfellow M."/>
        </authorList>
    </citation>
    <scope>NUCLEOTIDE SEQUENCE</scope>
    <source>
        <strain evidence="1">DSM 45618</strain>
    </source>
</reference>
<keyword evidence="2" id="KW-1185">Reference proteome</keyword>
<dbReference type="Gene3D" id="3.30.460.10">
    <property type="entry name" value="Beta Polymerase, domain 2"/>
    <property type="match status" value="1"/>
</dbReference>
<evidence type="ECO:0000313" key="2">
    <source>
        <dbReference type="Proteomes" id="UP000677913"/>
    </source>
</evidence>
<dbReference type="SUPFAM" id="SSF81301">
    <property type="entry name" value="Nucleotidyltransferase"/>
    <property type="match status" value="1"/>
</dbReference>
<name>A0A8J8BD12_9ACTN</name>
<dbReference type="InterPro" id="IPR007344">
    <property type="entry name" value="GrpB/CoaE"/>
</dbReference>
<dbReference type="PANTHER" id="PTHR34822">
    <property type="entry name" value="GRPB DOMAIN PROTEIN (AFU_ORTHOLOGUE AFUA_1G01530)"/>
    <property type="match status" value="1"/>
</dbReference>
<dbReference type="EMBL" id="JAGSXH010000031">
    <property type="protein sequence ID" value="MBS2963636.1"/>
    <property type="molecule type" value="Genomic_DNA"/>
</dbReference>
<dbReference type="PANTHER" id="PTHR34822:SF1">
    <property type="entry name" value="GRPB FAMILY PROTEIN"/>
    <property type="match status" value="1"/>
</dbReference>
<comment type="caution">
    <text evidence="1">The sequence shown here is derived from an EMBL/GenBank/DDBJ whole genome shotgun (WGS) entry which is preliminary data.</text>
</comment>